<evidence type="ECO:0000256" key="1">
    <source>
        <dbReference type="ARBA" id="ARBA00023015"/>
    </source>
</evidence>
<keyword evidence="6" id="KW-1185">Reference proteome</keyword>
<evidence type="ECO:0000313" key="6">
    <source>
        <dbReference type="Proteomes" id="UP001500804"/>
    </source>
</evidence>
<dbReference type="EMBL" id="BAABJO010000004">
    <property type="protein sequence ID" value="GAA5114943.1"/>
    <property type="molecule type" value="Genomic_DNA"/>
</dbReference>
<dbReference type="CDD" id="cd07377">
    <property type="entry name" value="WHTH_GntR"/>
    <property type="match status" value="1"/>
</dbReference>
<reference evidence="6" key="1">
    <citation type="journal article" date="2019" name="Int. J. Syst. Evol. Microbiol.">
        <title>The Global Catalogue of Microorganisms (GCM) 10K type strain sequencing project: providing services to taxonomists for standard genome sequencing and annotation.</title>
        <authorList>
            <consortium name="The Broad Institute Genomics Platform"/>
            <consortium name="The Broad Institute Genome Sequencing Center for Infectious Disease"/>
            <person name="Wu L."/>
            <person name="Ma J."/>
        </authorList>
    </citation>
    <scope>NUCLEOTIDE SEQUENCE [LARGE SCALE GENOMIC DNA]</scope>
    <source>
        <strain evidence="6">JCM 18302</strain>
    </source>
</reference>
<dbReference type="PANTHER" id="PTHR43537:SF24">
    <property type="entry name" value="GLUCONATE OPERON TRANSCRIPTIONAL REPRESSOR"/>
    <property type="match status" value="1"/>
</dbReference>
<evidence type="ECO:0000313" key="5">
    <source>
        <dbReference type="EMBL" id="GAA5114943.1"/>
    </source>
</evidence>
<dbReference type="SUPFAM" id="SSF48008">
    <property type="entry name" value="GntR ligand-binding domain-like"/>
    <property type="match status" value="1"/>
</dbReference>
<dbReference type="RefSeq" id="WP_345603873.1">
    <property type="nucleotide sequence ID" value="NZ_BAABJO010000004.1"/>
</dbReference>
<evidence type="ECO:0000256" key="3">
    <source>
        <dbReference type="ARBA" id="ARBA00023163"/>
    </source>
</evidence>
<sequence>MTDHERRPAARRVSRPTFSSLIRDGLLKRITSGEYAPGERLVETRIAAEFGTSQAPVREALRDLEALGLIESRPRLGSTVVPFAEQTIREAYVVRAALEEAATRLCMLRGAVPRSAMEKAITEMRRSAETGDADLMSASSSAFHRAVVEASENRLLIRAWEALQIEARTSIALMVLEPDLATVAEDHQQLLQDMVDDDVERACRHAREHQLAYAQLPHRPGALDTTEETR</sequence>
<dbReference type="Pfam" id="PF07729">
    <property type="entry name" value="FCD"/>
    <property type="match status" value="1"/>
</dbReference>
<dbReference type="Pfam" id="PF00392">
    <property type="entry name" value="GntR"/>
    <property type="match status" value="1"/>
</dbReference>
<dbReference type="SMART" id="SM00895">
    <property type="entry name" value="FCD"/>
    <property type="match status" value="1"/>
</dbReference>
<dbReference type="Gene3D" id="1.20.120.530">
    <property type="entry name" value="GntR ligand-binding domain-like"/>
    <property type="match status" value="1"/>
</dbReference>
<name>A0ABP9NJP3_9PSEU</name>
<accession>A0ABP9NJP3</accession>
<gene>
    <name evidence="5" type="ORF">GCM10023320_12970</name>
</gene>
<dbReference type="SMART" id="SM00345">
    <property type="entry name" value="HTH_GNTR"/>
    <property type="match status" value="1"/>
</dbReference>
<comment type="caution">
    <text evidence="5">The sequence shown here is derived from an EMBL/GenBank/DDBJ whole genome shotgun (WGS) entry which is preliminary data.</text>
</comment>
<dbReference type="Gene3D" id="1.10.10.10">
    <property type="entry name" value="Winged helix-like DNA-binding domain superfamily/Winged helix DNA-binding domain"/>
    <property type="match status" value="1"/>
</dbReference>
<dbReference type="PANTHER" id="PTHR43537">
    <property type="entry name" value="TRANSCRIPTIONAL REGULATOR, GNTR FAMILY"/>
    <property type="match status" value="1"/>
</dbReference>
<dbReference type="PROSITE" id="PS50949">
    <property type="entry name" value="HTH_GNTR"/>
    <property type="match status" value="1"/>
</dbReference>
<feature type="domain" description="HTH gntR-type" evidence="4">
    <location>
        <begin position="16"/>
        <end position="83"/>
    </location>
</feature>
<dbReference type="InterPro" id="IPR036388">
    <property type="entry name" value="WH-like_DNA-bd_sf"/>
</dbReference>
<dbReference type="InterPro" id="IPR008920">
    <property type="entry name" value="TF_FadR/GntR_C"/>
</dbReference>
<protein>
    <recommendedName>
        <fullName evidence="4">HTH gntR-type domain-containing protein</fullName>
    </recommendedName>
</protein>
<evidence type="ECO:0000256" key="2">
    <source>
        <dbReference type="ARBA" id="ARBA00023125"/>
    </source>
</evidence>
<keyword evidence="3" id="KW-0804">Transcription</keyword>
<dbReference type="InterPro" id="IPR000524">
    <property type="entry name" value="Tscrpt_reg_HTH_GntR"/>
</dbReference>
<evidence type="ECO:0000259" key="4">
    <source>
        <dbReference type="PROSITE" id="PS50949"/>
    </source>
</evidence>
<keyword evidence="2" id="KW-0238">DNA-binding</keyword>
<dbReference type="InterPro" id="IPR036390">
    <property type="entry name" value="WH_DNA-bd_sf"/>
</dbReference>
<dbReference type="SUPFAM" id="SSF46785">
    <property type="entry name" value="Winged helix' DNA-binding domain"/>
    <property type="match status" value="1"/>
</dbReference>
<keyword evidence="1" id="KW-0805">Transcription regulation</keyword>
<proteinExistence type="predicted"/>
<organism evidence="5 6">
    <name type="scientific">Pseudonocardia adelaidensis</name>
    <dbReference type="NCBI Taxonomy" id="648754"/>
    <lineage>
        <taxon>Bacteria</taxon>
        <taxon>Bacillati</taxon>
        <taxon>Actinomycetota</taxon>
        <taxon>Actinomycetes</taxon>
        <taxon>Pseudonocardiales</taxon>
        <taxon>Pseudonocardiaceae</taxon>
        <taxon>Pseudonocardia</taxon>
    </lineage>
</organism>
<dbReference type="InterPro" id="IPR011711">
    <property type="entry name" value="GntR_C"/>
</dbReference>
<dbReference type="Proteomes" id="UP001500804">
    <property type="component" value="Unassembled WGS sequence"/>
</dbReference>